<evidence type="ECO:0000313" key="6">
    <source>
        <dbReference type="EMBL" id="GMR44282.1"/>
    </source>
</evidence>
<dbReference type="PANTHER" id="PTHR15090">
    <property type="entry name" value="SEQUESTOSOME 1-RELATED"/>
    <property type="match status" value="1"/>
</dbReference>
<dbReference type="CDD" id="cd02340">
    <property type="entry name" value="ZZ_NBR1_like"/>
    <property type="match status" value="1"/>
</dbReference>
<evidence type="ECO:0000313" key="7">
    <source>
        <dbReference type="Proteomes" id="UP001328107"/>
    </source>
</evidence>
<dbReference type="GO" id="GO:0008270">
    <property type="term" value="F:zinc ion binding"/>
    <property type="evidence" value="ECO:0007669"/>
    <property type="project" value="UniProtKB-KW"/>
</dbReference>
<dbReference type="EMBL" id="BTRK01000003">
    <property type="protein sequence ID" value="GMR44282.1"/>
    <property type="molecule type" value="Genomic_DNA"/>
</dbReference>
<sequence>MEQMRDAYQEDKNDLERRNEDIIDEFGELMRETEYKQEQVHLKKEREKDALQKRNEALANEFTQYREESEKELEKVRLIQENEKEGWKRRFDDVNAEFARYKEETQQILLEEGNEKNRLKKRIGLLHLENAGLKAKSSEAHKKRDQIDFRLCHEGITRRFSLRRCHLLPDLKGKAEEMAGGEDCTIFWIDDEVNRMILDTEDDLNEAIKFAESQKGGEHNLFIDLEIGVEKKEKRKEVTESESCASFGGVFFWCDSCGCYLVTKNGGRFECCVCTNYDCCADCLAKGTHPNHAFVRFMDGKTDAGDFRSQSERTRAIRDMQKTSAGEEKEGNDDSKKVLKKTSIKCDSDDVTPFLKRAKK</sequence>
<gene>
    <name evidence="6" type="ORF">PMAYCL1PPCAC_14477</name>
</gene>
<evidence type="ECO:0000256" key="5">
    <source>
        <dbReference type="SAM" id="MobiDB-lite"/>
    </source>
</evidence>
<dbReference type="SUPFAM" id="SSF54277">
    <property type="entry name" value="CAD &amp; PB1 domains"/>
    <property type="match status" value="1"/>
</dbReference>
<feature type="coiled-coil region" evidence="4">
    <location>
        <begin position="1"/>
        <end position="122"/>
    </location>
</feature>
<reference evidence="7" key="1">
    <citation type="submission" date="2022-10" db="EMBL/GenBank/DDBJ databases">
        <title>Genome assembly of Pristionchus species.</title>
        <authorList>
            <person name="Yoshida K."/>
            <person name="Sommer R.J."/>
        </authorList>
    </citation>
    <scope>NUCLEOTIDE SEQUENCE [LARGE SCALE GENOMIC DNA]</scope>
    <source>
        <strain evidence="7">RS5460</strain>
    </source>
</reference>
<evidence type="ECO:0000256" key="2">
    <source>
        <dbReference type="ARBA" id="ARBA00022771"/>
    </source>
</evidence>
<evidence type="ECO:0000256" key="1">
    <source>
        <dbReference type="ARBA" id="ARBA00022723"/>
    </source>
</evidence>
<evidence type="ECO:0008006" key="8">
    <source>
        <dbReference type="Google" id="ProtNLM"/>
    </source>
</evidence>
<dbReference type="InterPro" id="IPR052260">
    <property type="entry name" value="Autophagy_Rcpt_SigReg"/>
</dbReference>
<evidence type="ECO:0000256" key="4">
    <source>
        <dbReference type="SAM" id="Coils"/>
    </source>
</evidence>
<dbReference type="SUPFAM" id="SSF57850">
    <property type="entry name" value="RING/U-box"/>
    <property type="match status" value="1"/>
</dbReference>
<keyword evidence="2" id="KW-0863">Zinc-finger</keyword>
<feature type="region of interest" description="Disordered" evidence="5">
    <location>
        <begin position="314"/>
        <end position="337"/>
    </location>
</feature>
<dbReference type="InterPro" id="IPR043145">
    <property type="entry name" value="Znf_ZZ_sf"/>
</dbReference>
<proteinExistence type="predicted"/>
<keyword evidence="3" id="KW-0862">Zinc</keyword>
<comment type="caution">
    <text evidence="6">The sequence shown here is derived from an EMBL/GenBank/DDBJ whole genome shotgun (WGS) entry which is preliminary data.</text>
</comment>
<keyword evidence="4" id="KW-0175">Coiled coil</keyword>
<accession>A0AAN5CH05</accession>
<dbReference type="Gene3D" id="3.10.20.90">
    <property type="entry name" value="Phosphatidylinositol 3-kinase Catalytic Subunit, Chain A, domain 1"/>
    <property type="match status" value="1"/>
</dbReference>
<dbReference type="PANTHER" id="PTHR15090:SF8">
    <property type="entry name" value="ZZ-TYPE ZINC FINGER-CONTAINING PROTEIN"/>
    <property type="match status" value="1"/>
</dbReference>
<dbReference type="Proteomes" id="UP001328107">
    <property type="component" value="Unassembled WGS sequence"/>
</dbReference>
<dbReference type="AlphaFoldDB" id="A0AAN5CH05"/>
<keyword evidence="7" id="KW-1185">Reference proteome</keyword>
<protein>
    <recommendedName>
        <fullName evidence="8">ZZ-type domain-containing protein</fullName>
    </recommendedName>
</protein>
<dbReference type="Gene3D" id="3.30.60.90">
    <property type="match status" value="1"/>
</dbReference>
<name>A0AAN5CH05_9BILA</name>
<keyword evidence="1" id="KW-0479">Metal-binding</keyword>
<evidence type="ECO:0000256" key="3">
    <source>
        <dbReference type="ARBA" id="ARBA00022833"/>
    </source>
</evidence>
<organism evidence="6 7">
    <name type="scientific">Pristionchus mayeri</name>
    <dbReference type="NCBI Taxonomy" id="1317129"/>
    <lineage>
        <taxon>Eukaryota</taxon>
        <taxon>Metazoa</taxon>
        <taxon>Ecdysozoa</taxon>
        <taxon>Nematoda</taxon>
        <taxon>Chromadorea</taxon>
        <taxon>Rhabditida</taxon>
        <taxon>Rhabditina</taxon>
        <taxon>Diplogasteromorpha</taxon>
        <taxon>Diplogasteroidea</taxon>
        <taxon>Neodiplogasteridae</taxon>
        <taxon>Pristionchus</taxon>
    </lineage>
</organism>